<feature type="compositionally biased region" description="Low complexity" evidence="10">
    <location>
        <begin position="95"/>
        <end position="105"/>
    </location>
</feature>
<dbReference type="Proteomes" id="UP001064933">
    <property type="component" value="Chromosome"/>
</dbReference>
<name>A0ABY6B063_9BURK</name>
<evidence type="ECO:0000256" key="3">
    <source>
        <dbReference type="ARBA" id="ARBA00022448"/>
    </source>
</evidence>
<keyword evidence="5" id="KW-0997">Cell inner membrane</keyword>
<evidence type="ECO:0000256" key="2">
    <source>
        <dbReference type="ARBA" id="ARBA00006555"/>
    </source>
</evidence>
<keyword evidence="8" id="KW-1133">Transmembrane helix</keyword>
<comment type="similarity">
    <text evidence="2">Belongs to the TonB family.</text>
</comment>
<accession>A0ABY6B063</accession>
<feature type="compositionally biased region" description="Low complexity" evidence="10">
    <location>
        <begin position="45"/>
        <end position="57"/>
    </location>
</feature>
<keyword evidence="3" id="KW-0813">Transport</keyword>
<dbReference type="Gene3D" id="3.30.1150.10">
    <property type="match status" value="1"/>
</dbReference>
<reference evidence="12" key="1">
    <citation type="submission" date="2022-10" db="EMBL/GenBank/DDBJ databases">
        <title>Characterization and whole genome sequencing of a new Roseateles species, isolated from fresh water.</title>
        <authorList>
            <person name="Guliayeva D.Y."/>
            <person name="Akhremchuk A.E."/>
            <person name="Sikolenko M.A."/>
            <person name="Valentovich L.N."/>
            <person name="Sidarenka A.V."/>
        </authorList>
    </citation>
    <scope>NUCLEOTIDE SEQUENCE</scope>
    <source>
        <strain evidence="12">BIM B-1768</strain>
    </source>
</reference>
<protein>
    <submittedName>
        <fullName evidence="12">TonB family protein</fullName>
    </submittedName>
</protein>
<evidence type="ECO:0000256" key="5">
    <source>
        <dbReference type="ARBA" id="ARBA00022519"/>
    </source>
</evidence>
<keyword evidence="4" id="KW-1003">Cell membrane</keyword>
<feature type="compositionally biased region" description="Pro residues" evidence="10">
    <location>
        <begin position="58"/>
        <end position="69"/>
    </location>
</feature>
<dbReference type="PROSITE" id="PS52015">
    <property type="entry name" value="TONB_CTD"/>
    <property type="match status" value="1"/>
</dbReference>
<feature type="domain" description="TonB C-terminal" evidence="11">
    <location>
        <begin position="145"/>
        <end position="240"/>
    </location>
</feature>
<keyword evidence="7" id="KW-0653">Protein transport</keyword>
<keyword evidence="13" id="KW-1185">Reference proteome</keyword>
<evidence type="ECO:0000256" key="4">
    <source>
        <dbReference type="ARBA" id="ARBA00022475"/>
    </source>
</evidence>
<evidence type="ECO:0000256" key="10">
    <source>
        <dbReference type="SAM" id="MobiDB-lite"/>
    </source>
</evidence>
<evidence type="ECO:0000256" key="7">
    <source>
        <dbReference type="ARBA" id="ARBA00022927"/>
    </source>
</evidence>
<feature type="region of interest" description="Disordered" evidence="10">
    <location>
        <begin position="84"/>
        <end position="108"/>
    </location>
</feature>
<evidence type="ECO:0000256" key="9">
    <source>
        <dbReference type="ARBA" id="ARBA00023136"/>
    </source>
</evidence>
<evidence type="ECO:0000256" key="6">
    <source>
        <dbReference type="ARBA" id="ARBA00022692"/>
    </source>
</evidence>
<dbReference type="InterPro" id="IPR051045">
    <property type="entry name" value="TonB-dependent_transducer"/>
</dbReference>
<dbReference type="PANTHER" id="PTHR33446:SF2">
    <property type="entry name" value="PROTEIN TONB"/>
    <property type="match status" value="1"/>
</dbReference>
<keyword evidence="6" id="KW-0812">Transmembrane</keyword>
<sequence length="240" mass="25238">MSSRWTAGLITVAVHLALGWAIAAARSDRLPHAVSPTSITARLLPAATDSSTTATPPSGQPPMPQPRLPAVLPLPIPAVTVETVTVAPPSPPSPSRTDSSTAAPSVHETTPISAPAVAVVAAVVTPVDLPITTSPAAVDTPAALTAEHRLCSERQTARHYPALLRERGIQGLVRLRVKVDENGHAAEVLIADGSGWRLLDEAARRVAVSCPYLPARRGEQRLASWVEYPVRFALQPASFQ</sequence>
<dbReference type="InterPro" id="IPR006260">
    <property type="entry name" value="TonB/TolA_C"/>
</dbReference>
<evidence type="ECO:0000256" key="8">
    <source>
        <dbReference type="ARBA" id="ARBA00022989"/>
    </source>
</evidence>
<evidence type="ECO:0000313" key="12">
    <source>
        <dbReference type="EMBL" id="UXH77556.1"/>
    </source>
</evidence>
<proteinExistence type="inferred from homology"/>
<dbReference type="NCBIfam" id="TIGR01352">
    <property type="entry name" value="tonB_Cterm"/>
    <property type="match status" value="1"/>
</dbReference>
<feature type="region of interest" description="Disordered" evidence="10">
    <location>
        <begin position="42"/>
        <end position="69"/>
    </location>
</feature>
<dbReference type="SUPFAM" id="SSF74653">
    <property type="entry name" value="TolA/TonB C-terminal domain"/>
    <property type="match status" value="1"/>
</dbReference>
<dbReference type="RefSeq" id="WP_261757307.1">
    <property type="nucleotide sequence ID" value="NZ_CP104562.2"/>
</dbReference>
<dbReference type="PANTHER" id="PTHR33446">
    <property type="entry name" value="PROTEIN TONB-RELATED"/>
    <property type="match status" value="1"/>
</dbReference>
<evidence type="ECO:0000259" key="11">
    <source>
        <dbReference type="PROSITE" id="PS52015"/>
    </source>
</evidence>
<dbReference type="InterPro" id="IPR037682">
    <property type="entry name" value="TonB_C"/>
</dbReference>
<evidence type="ECO:0000313" key="13">
    <source>
        <dbReference type="Proteomes" id="UP001064933"/>
    </source>
</evidence>
<keyword evidence="9" id="KW-0472">Membrane</keyword>
<comment type="subcellular location">
    <subcellularLocation>
        <location evidence="1">Cell inner membrane</location>
        <topology evidence="1">Single-pass membrane protein</topology>
        <orientation evidence="1">Periplasmic side</orientation>
    </subcellularLocation>
</comment>
<evidence type="ECO:0000256" key="1">
    <source>
        <dbReference type="ARBA" id="ARBA00004383"/>
    </source>
</evidence>
<organism evidence="12 13">
    <name type="scientific">Roseateles amylovorans</name>
    <dbReference type="NCBI Taxonomy" id="2978473"/>
    <lineage>
        <taxon>Bacteria</taxon>
        <taxon>Pseudomonadati</taxon>
        <taxon>Pseudomonadota</taxon>
        <taxon>Betaproteobacteria</taxon>
        <taxon>Burkholderiales</taxon>
        <taxon>Sphaerotilaceae</taxon>
        <taxon>Roseateles</taxon>
    </lineage>
</organism>
<dbReference type="Pfam" id="PF03544">
    <property type="entry name" value="TonB_C"/>
    <property type="match status" value="1"/>
</dbReference>
<dbReference type="EMBL" id="CP104562">
    <property type="protein sequence ID" value="UXH77556.1"/>
    <property type="molecule type" value="Genomic_DNA"/>
</dbReference>
<gene>
    <name evidence="12" type="ORF">N4261_21595</name>
</gene>